<dbReference type="EMBL" id="JAVFKD010000002">
    <property type="protein sequence ID" value="KAK5996941.1"/>
    <property type="molecule type" value="Genomic_DNA"/>
</dbReference>
<dbReference type="Gene3D" id="3.40.50.720">
    <property type="entry name" value="NAD(P)-binding Rossmann-like Domain"/>
    <property type="match status" value="1"/>
</dbReference>
<accession>A0ABR0SXM9</accession>
<gene>
    <name evidence="5" type="ORF">PT974_02289</name>
</gene>
<dbReference type="InterPro" id="IPR036291">
    <property type="entry name" value="NAD(P)-bd_dom_sf"/>
</dbReference>
<dbReference type="Pfam" id="PF13561">
    <property type="entry name" value="adh_short_C2"/>
    <property type="match status" value="1"/>
</dbReference>
<evidence type="ECO:0000256" key="1">
    <source>
        <dbReference type="ARBA" id="ARBA00006484"/>
    </source>
</evidence>
<evidence type="ECO:0000256" key="4">
    <source>
        <dbReference type="SAM" id="MobiDB-lite"/>
    </source>
</evidence>
<dbReference type="PANTHER" id="PTHR42760">
    <property type="entry name" value="SHORT-CHAIN DEHYDROGENASES/REDUCTASES FAMILY MEMBER"/>
    <property type="match status" value="1"/>
</dbReference>
<sequence length="302" mass="32155">MSLNYHAKERSELAKRILPQMTLAQGDHGNTDTSKTNPYRAPRDSAAGRFALSGHAVITGGTGSIGLVVARAMLQHGIRGLMIIDLHPTDSVDLINELREDFPAALILSYHADVTDDVRVGLAVNRAVEMFGSVEMLVCFAGVVGAAHALDMPVREWRQILNVNTTGAFICAQAVARHMVAQGKGGRIIMTASLSAHRVGFPQPQAAYNTSKAALLMLKSSLAAEWARYGITVNSISPGYIDTILNEGEGLAAGRKVWAERNPMGRMGLPEEIAGVVVMLCSRAGSYMNGADIIVDGGSAVF</sequence>
<dbReference type="Proteomes" id="UP001338125">
    <property type="component" value="Unassembled WGS sequence"/>
</dbReference>
<protein>
    <submittedName>
        <fullName evidence="5">Sorbose reductase SOU1</fullName>
    </submittedName>
</protein>
<name>A0ABR0SXM9_9HYPO</name>
<dbReference type="PROSITE" id="PS00061">
    <property type="entry name" value="ADH_SHORT"/>
    <property type="match status" value="1"/>
</dbReference>
<evidence type="ECO:0000313" key="6">
    <source>
        <dbReference type="Proteomes" id="UP001338125"/>
    </source>
</evidence>
<comment type="caution">
    <text evidence="5">The sequence shown here is derived from an EMBL/GenBank/DDBJ whole genome shotgun (WGS) entry which is preliminary data.</text>
</comment>
<organism evidence="5 6">
    <name type="scientific">Cladobotryum mycophilum</name>
    <dbReference type="NCBI Taxonomy" id="491253"/>
    <lineage>
        <taxon>Eukaryota</taxon>
        <taxon>Fungi</taxon>
        <taxon>Dikarya</taxon>
        <taxon>Ascomycota</taxon>
        <taxon>Pezizomycotina</taxon>
        <taxon>Sordariomycetes</taxon>
        <taxon>Hypocreomycetidae</taxon>
        <taxon>Hypocreales</taxon>
        <taxon>Hypocreaceae</taxon>
        <taxon>Cladobotryum</taxon>
    </lineage>
</organism>
<dbReference type="SUPFAM" id="SSF51735">
    <property type="entry name" value="NAD(P)-binding Rossmann-fold domains"/>
    <property type="match status" value="1"/>
</dbReference>
<dbReference type="PRINTS" id="PR00080">
    <property type="entry name" value="SDRFAMILY"/>
</dbReference>
<dbReference type="InterPro" id="IPR002347">
    <property type="entry name" value="SDR_fam"/>
</dbReference>
<keyword evidence="3" id="KW-0560">Oxidoreductase</keyword>
<evidence type="ECO:0000256" key="3">
    <source>
        <dbReference type="ARBA" id="ARBA00023002"/>
    </source>
</evidence>
<evidence type="ECO:0000313" key="5">
    <source>
        <dbReference type="EMBL" id="KAK5996941.1"/>
    </source>
</evidence>
<dbReference type="InterPro" id="IPR020904">
    <property type="entry name" value="Sc_DH/Rdtase_CS"/>
</dbReference>
<proteinExistence type="inferred from homology"/>
<dbReference type="PANTHER" id="PTHR42760:SF115">
    <property type="entry name" value="3-OXOACYL-[ACYL-CARRIER-PROTEIN] REDUCTASE FABG"/>
    <property type="match status" value="1"/>
</dbReference>
<keyword evidence="2" id="KW-0521">NADP</keyword>
<keyword evidence="6" id="KW-1185">Reference proteome</keyword>
<feature type="region of interest" description="Disordered" evidence="4">
    <location>
        <begin position="21"/>
        <end position="41"/>
    </location>
</feature>
<reference evidence="5 6" key="1">
    <citation type="submission" date="2024-01" db="EMBL/GenBank/DDBJ databases">
        <title>Complete genome of Cladobotryum mycophilum ATHUM6906.</title>
        <authorList>
            <person name="Christinaki A.C."/>
            <person name="Myridakis A.I."/>
            <person name="Kouvelis V.N."/>
        </authorList>
    </citation>
    <scope>NUCLEOTIDE SEQUENCE [LARGE SCALE GENOMIC DNA]</scope>
    <source>
        <strain evidence="5 6">ATHUM6906</strain>
    </source>
</reference>
<evidence type="ECO:0000256" key="2">
    <source>
        <dbReference type="ARBA" id="ARBA00022857"/>
    </source>
</evidence>
<dbReference type="PRINTS" id="PR00081">
    <property type="entry name" value="GDHRDH"/>
</dbReference>
<comment type="similarity">
    <text evidence="1">Belongs to the short-chain dehydrogenases/reductases (SDR) family.</text>
</comment>